<dbReference type="RefSeq" id="WP_017454534.1">
    <property type="nucleotide sequence ID" value="NZ_CP008956.1"/>
</dbReference>
<proteinExistence type="predicted"/>
<organism evidence="2 3">
    <name type="scientific">Herbaspirillum rubrisubalbicans Os34</name>
    <dbReference type="NCBI Taxonomy" id="1235827"/>
    <lineage>
        <taxon>Bacteria</taxon>
        <taxon>Pseudomonadati</taxon>
        <taxon>Pseudomonadota</taxon>
        <taxon>Betaproteobacteria</taxon>
        <taxon>Burkholderiales</taxon>
        <taxon>Oxalobacteraceae</taxon>
        <taxon>Herbaspirillum</taxon>
    </lineage>
</organism>
<feature type="domain" description="DUF4224" evidence="1">
    <location>
        <begin position="2"/>
        <end position="45"/>
    </location>
</feature>
<protein>
    <submittedName>
        <fullName evidence="2">DUF4224 domain-containing protein</fullName>
    </submittedName>
</protein>
<name>A0A6M3ZUS4_9BURK</name>
<gene>
    <name evidence="2" type="ORF">C798_19915</name>
</gene>
<dbReference type="AlphaFoldDB" id="A0A6M3ZUS4"/>
<dbReference type="InterPro" id="IPR025319">
    <property type="entry name" value="DUF4224"/>
</dbReference>
<evidence type="ECO:0000313" key="2">
    <source>
        <dbReference type="EMBL" id="QJQ02419.1"/>
    </source>
</evidence>
<sequence>MFLNETEIKALTNRTRSKAQQRQLNTMGIQYRVRADGSLVVLSAHVDKLLGGSVESSKRVREPKWEALKYA</sequence>
<dbReference type="Pfam" id="PF13986">
    <property type="entry name" value="DUF4224"/>
    <property type="match status" value="1"/>
</dbReference>
<dbReference type="EMBL" id="CP008956">
    <property type="protein sequence ID" value="QJQ02419.1"/>
    <property type="molecule type" value="Genomic_DNA"/>
</dbReference>
<reference evidence="2 3" key="1">
    <citation type="journal article" date="2012" name="J. Bacteriol.">
        <title>Genome sequence of the pathogenic Herbaspirillum seropedicae strain Os34, isolated from rice roots.</title>
        <authorList>
            <person name="Ye W."/>
            <person name="Ye S."/>
            <person name="Liu J."/>
            <person name="Chang S."/>
            <person name="Chen M."/>
            <person name="Zhu B."/>
            <person name="Guo L."/>
            <person name="An Q."/>
        </authorList>
    </citation>
    <scope>NUCLEOTIDE SEQUENCE [LARGE SCALE GENOMIC DNA]</scope>
    <source>
        <strain evidence="2 3">Os34</strain>
    </source>
</reference>
<evidence type="ECO:0000259" key="1">
    <source>
        <dbReference type="Pfam" id="PF13986"/>
    </source>
</evidence>
<accession>A0A6M3ZUS4</accession>
<evidence type="ECO:0000313" key="3">
    <source>
        <dbReference type="Proteomes" id="UP000501648"/>
    </source>
</evidence>
<dbReference type="Proteomes" id="UP000501648">
    <property type="component" value="Chromosome"/>
</dbReference>